<dbReference type="GO" id="GO:0006144">
    <property type="term" value="P:purine nucleobase metabolic process"/>
    <property type="evidence" value="ECO:0007669"/>
    <property type="project" value="UniProtKB-KW"/>
</dbReference>
<dbReference type="Pfam" id="PF04115">
    <property type="entry name" value="Ureidogly_lyase"/>
    <property type="match status" value="1"/>
</dbReference>
<gene>
    <name evidence="6" type="ORF">HO133_008419</name>
</gene>
<dbReference type="GO" id="GO:0000256">
    <property type="term" value="P:allantoin catabolic process"/>
    <property type="evidence" value="ECO:0007669"/>
    <property type="project" value="InterPro"/>
</dbReference>
<protein>
    <recommendedName>
        <fullName evidence="8">Ureidoglycolate hydrolase</fullName>
    </recommendedName>
</protein>
<comment type="caution">
    <text evidence="6">The sequence shown here is derived from an EMBL/GenBank/DDBJ whole genome shotgun (WGS) entry which is preliminary data.</text>
</comment>
<reference evidence="6 7" key="1">
    <citation type="journal article" date="2020" name="Genomics">
        <title>Complete, high-quality genomes from long-read metagenomic sequencing of two wolf lichen thalli reveals enigmatic genome architecture.</title>
        <authorList>
            <person name="McKenzie S.K."/>
            <person name="Walston R.F."/>
            <person name="Allen J.L."/>
        </authorList>
    </citation>
    <scope>NUCLEOTIDE SEQUENCE [LARGE SCALE GENOMIC DNA]</scope>
    <source>
        <strain evidence="6">WasteWater1</strain>
    </source>
</reference>
<dbReference type="GO" id="GO:0050385">
    <property type="term" value="F:ureidoglycolate lyase activity"/>
    <property type="evidence" value="ECO:0007669"/>
    <property type="project" value="UniProtKB-EC"/>
</dbReference>
<dbReference type="RefSeq" id="XP_037155286.1">
    <property type="nucleotide sequence ID" value="XM_037299285.1"/>
</dbReference>
<accession>A0A8H6CP04</accession>
<name>A0A8H6CP04_9LECA</name>
<dbReference type="AlphaFoldDB" id="A0A8H6CP04"/>
<dbReference type="InterPro" id="IPR024060">
    <property type="entry name" value="Ureidoglycolate_lyase_dom_sf"/>
</dbReference>
<dbReference type="InterPro" id="IPR011051">
    <property type="entry name" value="RmlC_Cupin_sf"/>
</dbReference>
<evidence type="ECO:0008006" key="8">
    <source>
        <dbReference type="Google" id="ProtNLM"/>
    </source>
</evidence>
<dbReference type="GeneID" id="59336815"/>
<keyword evidence="2" id="KW-0659">Purine metabolism</keyword>
<keyword evidence="7" id="KW-1185">Reference proteome</keyword>
<dbReference type="EMBL" id="JACCJB010000005">
    <property type="protein sequence ID" value="KAF6226978.1"/>
    <property type="molecule type" value="Genomic_DNA"/>
</dbReference>
<dbReference type="SUPFAM" id="SSF51182">
    <property type="entry name" value="RmlC-like cupins"/>
    <property type="match status" value="1"/>
</dbReference>
<evidence type="ECO:0000313" key="7">
    <source>
        <dbReference type="Proteomes" id="UP000593566"/>
    </source>
</evidence>
<comment type="subunit">
    <text evidence="1">Homodimer.</text>
</comment>
<dbReference type="Gene3D" id="2.60.120.480">
    <property type="entry name" value="Ureidoglycolate hydrolase"/>
    <property type="match status" value="1"/>
</dbReference>
<dbReference type="InterPro" id="IPR047233">
    <property type="entry name" value="UAH_cupin"/>
</dbReference>
<sequence length="238" mass="24868">MAPSSTITVDTVPLTPSAFAPFGTVLISPLSSATTTPPTPPPRGSISANQGTALKFPDIAPVTSIYHTSPSGALAKPSMSLFSCFSRALRTSNGRQIFDVKVLERHPFTTQTFIPLATSSPSSSVITSTTKSIIIVAPTLPTPPPPPPSPPNLTPYSPQLQSKQGGPPDLKNLKAFMAEPGMGVTYGVGTWHAPMVVVGGRVDFVVVQHVSGRGDEDCQEVDVQGVEVVVEGAERAKL</sequence>
<dbReference type="CDD" id="cd20298">
    <property type="entry name" value="cupin_UAH"/>
    <property type="match status" value="1"/>
</dbReference>
<organism evidence="6 7">
    <name type="scientific">Letharia lupina</name>
    <dbReference type="NCBI Taxonomy" id="560253"/>
    <lineage>
        <taxon>Eukaryota</taxon>
        <taxon>Fungi</taxon>
        <taxon>Dikarya</taxon>
        <taxon>Ascomycota</taxon>
        <taxon>Pezizomycotina</taxon>
        <taxon>Lecanoromycetes</taxon>
        <taxon>OSLEUM clade</taxon>
        <taxon>Lecanoromycetidae</taxon>
        <taxon>Lecanorales</taxon>
        <taxon>Lecanorineae</taxon>
        <taxon>Parmeliaceae</taxon>
        <taxon>Letharia</taxon>
    </lineage>
</organism>
<comment type="catalytic activity">
    <reaction evidence="4">
        <text>(S)-ureidoglycolate = urea + glyoxylate</text>
        <dbReference type="Rhea" id="RHEA:11304"/>
        <dbReference type="ChEBI" id="CHEBI:16199"/>
        <dbReference type="ChEBI" id="CHEBI:36655"/>
        <dbReference type="ChEBI" id="CHEBI:57296"/>
        <dbReference type="EC" id="4.3.2.3"/>
    </reaction>
</comment>
<evidence type="ECO:0000256" key="1">
    <source>
        <dbReference type="ARBA" id="ARBA00011738"/>
    </source>
</evidence>
<feature type="compositionally biased region" description="Pro residues" evidence="5">
    <location>
        <begin position="140"/>
        <end position="153"/>
    </location>
</feature>
<keyword evidence="3" id="KW-0456">Lyase</keyword>
<evidence type="ECO:0000256" key="4">
    <source>
        <dbReference type="ARBA" id="ARBA00047684"/>
    </source>
</evidence>
<dbReference type="Proteomes" id="UP000593566">
    <property type="component" value="Unassembled WGS sequence"/>
</dbReference>
<dbReference type="InterPro" id="IPR007247">
    <property type="entry name" value="Ureidogly_lyase"/>
</dbReference>
<proteinExistence type="predicted"/>
<evidence type="ECO:0000256" key="5">
    <source>
        <dbReference type="SAM" id="MobiDB-lite"/>
    </source>
</evidence>
<dbReference type="GO" id="GO:0004848">
    <property type="term" value="F:ureidoglycolate hydrolase activity"/>
    <property type="evidence" value="ECO:0007669"/>
    <property type="project" value="InterPro"/>
</dbReference>
<dbReference type="PANTHER" id="PTHR21221">
    <property type="entry name" value="UREIDOGLYCOLATE HYDROLASE"/>
    <property type="match status" value="1"/>
</dbReference>
<feature type="region of interest" description="Disordered" evidence="5">
    <location>
        <begin position="138"/>
        <end position="168"/>
    </location>
</feature>
<evidence type="ECO:0000256" key="3">
    <source>
        <dbReference type="ARBA" id="ARBA00023239"/>
    </source>
</evidence>
<evidence type="ECO:0000256" key="2">
    <source>
        <dbReference type="ARBA" id="ARBA00022631"/>
    </source>
</evidence>
<dbReference type="PANTHER" id="PTHR21221:SF1">
    <property type="entry name" value="UREIDOGLYCOLATE LYASE"/>
    <property type="match status" value="1"/>
</dbReference>
<evidence type="ECO:0000313" key="6">
    <source>
        <dbReference type="EMBL" id="KAF6226978.1"/>
    </source>
</evidence>